<dbReference type="Pfam" id="PF03797">
    <property type="entry name" value="Autotransporter"/>
    <property type="match status" value="1"/>
</dbReference>
<dbReference type="InterPro" id="IPR015500">
    <property type="entry name" value="Peptidase_S8_subtilisin-rel"/>
</dbReference>
<dbReference type="Gene3D" id="3.40.50.200">
    <property type="entry name" value="Peptidase S8/S53 domain"/>
    <property type="match status" value="1"/>
</dbReference>
<evidence type="ECO:0000256" key="5">
    <source>
        <dbReference type="SAM" id="SignalP"/>
    </source>
</evidence>
<keyword evidence="2 5" id="KW-0732">Signal</keyword>
<dbReference type="RefSeq" id="WP_215218997.1">
    <property type="nucleotide sequence ID" value="NZ_OU015430.1"/>
</dbReference>
<dbReference type="InterPro" id="IPR036852">
    <property type="entry name" value="Peptidase_S8/S53_dom_sf"/>
</dbReference>
<keyword evidence="4" id="KW-0720">Serine protease</keyword>
<dbReference type="SUPFAM" id="SSF52743">
    <property type="entry name" value="Subtilisin-like"/>
    <property type="match status" value="1"/>
</dbReference>
<dbReference type="GO" id="GO:0006508">
    <property type="term" value="P:proteolysis"/>
    <property type="evidence" value="ECO:0007669"/>
    <property type="project" value="UniProtKB-KW"/>
</dbReference>
<dbReference type="NCBIfam" id="TIGR01414">
    <property type="entry name" value="autotrans_barl"/>
    <property type="match status" value="1"/>
</dbReference>
<gene>
    <name evidence="7" type="ORF">LYB30171_02523</name>
</gene>
<dbReference type="PANTHER" id="PTHR42884:SF14">
    <property type="entry name" value="NEUROENDOCRINE CONVERTASE 1"/>
    <property type="match status" value="1"/>
</dbReference>
<dbReference type="Pfam" id="PF00082">
    <property type="entry name" value="Peptidase_S8"/>
    <property type="match status" value="1"/>
</dbReference>
<dbReference type="Proteomes" id="UP000680116">
    <property type="component" value="Chromosome"/>
</dbReference>
<dbReference type="SUPFAM" id="SSF103515">
    <property type="entry name" value="Autotransporter"/>
    <property type="match status" value="1"/>
</dbReference>
<evidence type="ECO:0000259" key="6">
    <source>
        <dbReference type="SMART" id="SM00869"/>
    </source>
</evidence>
<name>A0ABN7QZ24_9GAMM</name>
<dbReference type="InterPro" id="IPR022398">
    <property type="entry name" value="Peptidase_S8_His-AS"/>
</dbReference>
<dbReference type="EC" id="3.4.21.-" evidence="7"/>
<protein>
    <submittedName>
        <fullName evidence="7">Extracellular serine protease</fullName>
        <ecNumber evidence="7">3.4.21.-</ecNumber>
    </submittedName>
</protein>
<dbReference type="Gene3D" id="2.40.128.130">
    <property type="entry name" value="Autotransporter beta-domain"/>
    <property type="match status" value="1"/>
</dbReference>
<keyword evidence="3 7" id="KW-0378">Hydrolase</keyword>
<feature type="chain" id="PRO_5045549907" evidence="5">
    <location>
        <begin position="36"/>
        <end position="1048"/>
    </location>
</feature>
<dbReference type="InterPro" id="IPR036709">
    <property type="entry name" value="Autotransporte_beta_dom_sf"/>
</dbReference>
<dbReference type="InterPro" id="IPR006315">
    <property type="entry name" value="OM_autotransptr_brl_dom"/>
</dbReference>
<dbReference type="PROSITE" id="PS00137">
    <property type="entry name" value="SUBTILASE_HIS"/>
    <property type="match status" value="1"/>
</dbReference>
<evidence type="ECO:0000256" key="2">
    <source>
        <dbReference type="ARBA" id="ARBA00022729"/>
    </source>
</evidence>
<dbReference type="InterPro" id="IPR005546">
    <property type="entry name" value="Autotransporte_beta"/>
</dbReference>
<evidence type="ECO:0000256" key="1">
    <source>
        <dbReference type="ARBA" id="ARBA00022670"/>
    </source>
</evidence>
<evidence type="ECO:0000256" key="3">
    <source>
        <dbReference type="ARBA" id="ARBA00022801"/>
    </source>
</evidence>
<dbReference type="PANTHER" id="PTHR42884">
    <property type="entry name" value="PROPROTEIN CONVERTASE SUBTILISIN/KEXIN-RELATED"/>
    <property type="match status" value="1"/>
</dbReference>
<dbReference type="InterPro" id="IPR000209">
    <property type="entry name" value="Peptidase_S8/S53_dom"/>
</dbReference>
<dbReference type="PRINTS" id="PR00723">
    <property type="entry name" value="SUBTILISIN"/>
</dbReference>
<evidence type="ECO:0000256" key="4">
    <source>
        <dbReference type="ARBA" id="ARBA00022825"/>
    </source>
</evidence>
<dbReference type="EMBL" id="OU015430">
    <property type="protein sequence ID" value="CAG4977916.1"/>
    <property type="molecule type" value="Genomic_DNA"/>
</dbReference>
<dbReference type="InterPro" id="IPR023828">
    <property type="entry name" value="Peptidase_S8_Ser-AS"/>
</dbReference>
<proteinExistence type="predicted"/>
<evidence type="ECO:0000313" key="8">
    <source>
        <dbReference type="Proteomes" id="UP000680116"/>
    </source>
</evidence>
<evidence type="ECO:0000313" key="7">
    <source>
        <dbReference type="EMBL" id="CAG4977916.1"/>
    </source>
</evidence>
<organism evidence="7 8">
    <name type="scientific">Novilysobacter luteus</name>
    <dbReference type="NCBI Taxonomy" id="2822368"/>
    <lineage>
        <taxon>Bacteria</taxon>
        <taxon>Pseudomonadati</taxon>
        <taxon>Pseudomonadota</taxon>
        <taxon>Gammaproteobacteria</taxon>
        <taxon>Lysobacterales</taxon>
        <taxon>Lysobacteraceae</taxon>
        <taxon>Novilysobacter</taxon>
    </lineage>
</organism>
<dbReference type="GO" id="GO:0008233">
    <property type="term" value="F:peptidase activity"/>
    <property type="evidence" value="ECO:0007669"/>
    <property type="project" value="UniProtKB-KW"/>
</dbReference>
<dbReference type="InterPro" id="IPR034061">
    <property type="entry name" value="Peptidases_S8_Autotransporter"/>
</dbReference>
<dbReference type="PROSITE" id="PS00138">
    <property type="entry name" value="SUBTILASE_SER"/>
    <property type="match status" value="1"/>
</dbReference>
<dbReference type="SMART" id="SM00869">
    <property type="entry name" value="Autotransporter"/>
    <property type="match status" value="1"/>
</dbReference>
<sequence length="1048" mass="108528">MSKHAPRSHSGLSRSSLCRAIATCLLAGAMLPAMAQDAAPEEDPGQVGDAASWRTDEFMADWGLGAIGAEYAYARGLTGHGIRLGVFDSGVALDHAEFAGGDHIGLKFGDPGCSNLTDLWGCFYSDGGQASVEGYLAPDGYVWGSGNALDLEYNAHGTHVGGTMAAARNGSGMHGVAFGSGLVSAQLFTNRLNEYFFGPNGLDSNVHGTSPSDEALADMYAQMAANGVRAINHSWGFTIPLDSAGFADFVYDALGAGFFEPYAAGSRDHGMLQVWAAGNGGDDGVAGNGTGYYAGVTATLPRWLPELEAYWLSVANMNLDGEIDGSSNICGLSMDWCITAPGTMIASSVVWGELSGEVVVGEDGSLTLEFEDPNRQLGYAYYTGTSMAAPHVTGALALLMERYPYLDNAQIRDVLLTTARDMGAAGVDELYGWGLMDLRKGMEGYGQLRVDTDIVMDRRAGGAKVWEGEAWDDWTNDIGGPGRMTKSGIGWLRLSGDNSFAGLTVTDGVLELTGNNALGDTVVDGGLAWVAAGGVLANAATVNGGWLQVDGTQSGALRVNGGGGLRGIGTVGSTVVAGTIAPGNSIGTLSVAGDYTQLAGSYFDAELGASGSADLISVSGVADLQGGTVRLFGTPGVFDIGASYTLLEASAVNGTFAGVSRGAFSPFLGFNLGYGADVVTLDVVRAMALAEAATTPNQRSVARAADAMADDAALLGSLVQLFPEQAQGAFDLLGGEFHPAARAVLVEDARMVREAALARTTPVLSALDDDAPATTAWAEAFKSGGSIHGDANTGRVEHDANGVLVGIEHRFSGGWQVGALGGTGRTDIDLRARASSGDVKQRHLGVYGGNQWGGLSLRAGLTRADQEIDGERYVAFADVDQFLHTEYDATTTQAFIEGGYAFGRQAWTLEPYLQVARVDVDTDGFVEDGGSAALAGSDAETRATLSTVGVRFDVGLGGAQQSASGLHLRGGLGYRHASGDLVAEGVHAWDDGTAFTVTGAPLAERSTVLEAGVAARFGARSLLEFGYSGQYADEARDHGANVRYSLKF</sequence>
<keyword evidence="1 7" id="KW-0645">Protease</keyword>
<keyword evidence="8" id="KW-1185">Reference proteome</keyword>
<accession>A0ABN7QZ24</accession>
<feature type="domain" description="Autotransporter" evidence="6">
    <location>
        <begin position="773"/>
        <end position="1038"/>
    </location>
</feature>
<dbReference type="CDD" id="cd04848">
    <property type="entry name" value="Peptidases_S8_Autotransporter_serine_protease_like"/>
    <property type="match status" value="1"/>
</dbReference>
<reference evidence="7 8" key="1">
    <citation type="submission" date="2021-04" db="EMBL/GenBank/DDBJ databases">
        <authorList>
            <person name="Rodrigo-Torres L."/>
            <person name="Arahal R. D."/>
            <person name="Lucena T."/>
        </authorList>
    </citation>
    <scope>NUCLEOTIDE SEQUENCE [LARGE SCALE GENOMIC DNA]</scope>
    <source>
        <strain evidence="7 8">CECT 30171</strain>
    </source>
</reference>
<feature type="signal peptide" evidence="5">
    <location>
        <begin position="1"/>
        <end position="35"/>
    </location>
</feature>